<feature type="binding site" evidence="2">
    <location>
        <position position="38"/>
    </location>
    <ligand>
        <name>ATP</name>
        <dbReference type="ChEBI" id="CHEBI:30616"/>
    </ligand>
</feature>
<dbReference type="InterPro" id="IPR050235">
    <property type="entry name" value="CK1_Ser-Thr_kinase"/>
</dbReference>
<dbReference type="PROSITE" id="PS50011">
    <property type="entry name" value="PROTEIN_KINASE_DOM"/>
    <property type="match status" value="1"/>
</dbReference>
<dbReference type="EMBL" id="KI517464">
    <property type="protein sequence ID" value="ESQ40050.1"/>
    <property type="molecule type" value="Genomic_DNA"/>
</dbReference>
<dbReference type="STRING" id="72664.V4KQ75"/>
<evidence type="ECO:0000256" key="1">
    <source>
        <dbReference type="ARBA" id="ARBA00005926"/>
    </source>
</evidence>
<dbReference type="InterPro" id="IPR017441">
    <property type="entry name" value="Protein_kinase_ATP_BS"/>
</dbReference>
<dbReference type="InterPro" id="IPR011009">
    <property type="entry name" value="Kinase-like_dom_sf"/>
</dbReference>
<dbReference type="KEGG" id="eus:EUTSA_v10015711mg"/>
<dbReference type="GO" id="GO:0005524">
    <property type="term" value="F:ATP binding"/>
    <property type="evidence" value="ECO:0007669"/>
    <property type="project" value="UniProtKB-UniRule"/>
</dbReference>
<dbReference type="SUPFAM" id="SSF56112">
    <property type="entry name" value="Protein kinase-like (PK-like)"/>
    <property type="match status" value="1"/>
</dbReference>
<feature type="domain" description="Protein kinase" evidence="3">
    <location>
        <begin position="9"/>
        <end position="146"/>
    </location>
</feature>
<name>V4KQ75_EUTSA</name>
<dbReference type="PROSITE" id="PS00107">
    <property type="entry name" value="PROTEIN_KINASE_ATP"/>
    <property type="match status" value="1"/>
</dbReference>
<evidence type="ECO:0000256" key="2">
    <source>
        <dbReference type="PROSITE-ProRule" id="PRU10141"/>
    </source>
</evidence>
<keyword evidence="2" id="KW-0067">ATP-binding</keyword>
<dbReference type="InterPro" id="IPR000719">
    <property type="entry name" value="Prot_kinase_dom"/>
</dbReference>
<dbReference type="Gene3D" id="3.30.200.20">
    <property type="entry name" value="Phosphorylase Kinase, domain 1"/>
    <property type="match status" value="1"/>
</dbReference>
<evidence type="ECO:0000313" key="5">
    <source>
        <dbReference type="Proteomes" id="UP000030689"/>
    </source>
</evidence>
<dbReference type="AlphaFoldDB" id="V4KQ75"/>
<dbReference type="GO" id="GO:0004672">
    <property type="term" value="F:protein kinase activity"/>
    <property type="evidence" value="ECO:0007669"/>
    <property type="project" value="InterPro"/>
</dbReference>
<proteinExistence type="inferred from homology"/>
<keyword evidence="2" id="KW-0547">Nucleotide-binding</keyword>
<keyword evidence="5" id="KW-1185">Reference proteome</keyword>
<dbReference type="Proteomes" id="UP000030689">
    <property type="component" value="Unassembled WGS sequence"/>
</dbReference>
<dbReference type="Gramene" id="ESQ40050">
    <property type="protein sequence ID" value="ESQ40050"/>
    <property type="gene ID" value="EUTSA_v10015711mg"/>
</dbReference>
<reference evidence="4 5" key="1">
    <citation type="journal article" date="2013" name="Front. Plant Sci.">
        <title>The Reference Genome of the Halophytic Plant Eutrema salsugineum.</title>
        <authorList>
            <person name="Yang R."/>
            <person name="Jarvis D.E."/>
            <person name="Chen H."/>
            <person name="Beilstein M.A."/>
            <person name="Grimwood J."/>
            <person name="Jenkins J."/>
            <person name="Shu S."/>
            <person name="Prochnik S."/>
            <person name="Xin M."/>
            <person name="Ma C."/>
            <person name="Schmutz J."/>
            <person name="Wing R.A."/>
            <person name="Mitchell-Olds T."/>
            <person name="Schumaker K.S."/>
            <person name="Wang X."/>
        </authorList>
    </citation>
    <scope>NUCLEOTIDE SEQUENCE [LARGE SCALE GENOMIC DNA]</scope>
</reference>
<sequence length="146" mass="17099">MERIIGGKYKLGRKIGGGFFGEIFLATHVDTFEIVAVKIEESKTKHPQLLYEAKLYRILEGGSMILILYLSFSFKGVYLEDYRVYVIDFELAKRYPDANTNRHIPYSLPWQGLKVVDKKQKYDRICEKNIATPNEVYLMLFFFKNP</sequence>
<gene>
    <name evidence="4" type="ORF">EUTSA_v10015711mg</name>
</gene>
<dbReference type="eggNOG" id="KOG1164">
    <property type="taxonomic scope" value="Eukaryota"/>
</dbReference>
<protein>
    <recommendedName>
        <fullName evidence="3">Protein kinase domain-containing protein</fullName>
    </recommendedName>
</protein>
<dbReference type="PANTHER" id="PTHR11909">
    <property type="entry name" value="CASEIN KINASE-RELATED"/>
    <property type="match status" value="1"/>
</dbReference>
<evidence type="ECO:0000313" key="4">
    <source>
        <dbReference type="EMBL" id="ESQ40050.1"/>
    </source>
</evidence>
<accession>V4KQ75</accession>
<dbReference type="OMA" id="FWERTKV"/>
<comment type="similarity">
    <text evidence="1">Belongs to the protein kinase superfamily. CK1 Ser/Thr protein kinase family. Casein kinase I subfamily.</text>
</comment>
<organism evidence="4 5">
    <name type="scientific">Eutrema salsugineum</name>
    <name type="common">Saltwater cress</name>
    <name type="synonym">Sisymbrium salsugineum</name>
    <dbReference type="NCBI Taxonomy" id="72664"/>
    <lineage>
        <taxon>Eukaryota</taxon>
        <taxon>Viridiplantae</taxon>
        <taxon>Streptophyta</taxon>
        <taxon>Embryophyta</taxon>
        <taxon>Tracheophyta</taxon>
        <taxon>Spermatophyta</taxon>
        <taxon>Magnoliopsida</taxon>
        <taxon>eudicotyledons</taxon>
        <taxon>Gunneridae</taxon>
        <taxon>Pentapetalae</taxon>
        <taxon>rosids</taxon>
        <taxon>malvids</taxon>
        <taxon>Brassicales</taxon>
        <taxon>Brassicaceae</taxon>
        <taxon>Eutremeae</taxon>
        <taxon>Eutrema</taxon>
    </lineage>
</organism>
<evidence type="ECO:0000259" key="3">
    <source>
        <dbReference type="PROSITE" id="PS50011"/>
    </source>
</evidence>